<dbReference type="InterPro" id="IPR001314">
    <property type="entry name" value="Peptidase_S1A"/>
</dbReference>
<dbReference type="CDD" id="cd00190">
    <property type="entry name" value="Tryp_SPc"/>
    <property type="match status" value="1"/>
</dbReference>
<dbReference type="InterPro" id="IPR033116">
    <property type="entry name" value="TRYPSIN_SER"/>
</dbReference>
<dbReference type="PANTHER" id="PTHR24252">
    <property type="entry name" value="ACROSIN-RELATED"/>
    <property type="match status" value="1"/>
</dbReference>
<evidence type="ECO:0000256" key="1">
    <source>
        <dbReference type="ARBA" id="ARBA00022659"/>
    </source>
</evidence>
<feature type="region of interest" description="Disordered" evidence="11">
    <location>
        <begin position="61"/>
        <end position="89"/>
    </location>
</feature>
<evidence type="ECO:0000256" key="10">
    <source>
        <dbReference type="RuleBase" id="RU363034"/>
    </source>
</evidence>
<evidence type="ECO:0000256" key="6">
    <source>
        <dbReference type="ARBA" id="ARBA00022825"/>
    </source>
</evidence>
<evidence type="ECO:0000259" key="12">
    <source>
        <dbReference type="PROSITE" id="PS50240"/>
    </source>
</evidence>
<organism evidence="13 14">
    <name type="scientific">Artemia franciscana</name>
    <name type="common">Brine shrimp</name>
    <name type="synonym">Artemia sanfranciscana</name>
    <dbReference type="NCBI Taxonomy" id="6661"/>
    <lineage>
        <taxon>Eukaryota</taxon>
        <taxon>Metazoa</taxon>
        <taxon>Ecdysozoa</taxon>
        <taxon>Arthropoda</taxon>
        <taxon>Crustacea</taxon>
        <taxon>Branchiopoda</taxon>
        <taxon>Anostraca</taxon>
        <taxon>Artemiidae</taxon>
        <taxon>Artemia</taxon>
    </lineage>
</organism>
<dbReference type="Gene3D" id="2.40.10.10">
    <property type="entry name" value="Trypsin-like serine proteases"/>
    <property type="match status" value="1"/>
</dbReference>
<keyword evidence="7" id="KW-1015">Disulfide bond</keyword>
<evidence type="ECO:0000256" key="3">
    <source>
        <dbReference type="ARBA" id="ARBA00022729"/>
    </source>
</evidence>
<dbReference type="GO" id="GO:0006508">
    <property type="term" value="P:proteolysis"/>
    <property type="evidence" value="ECO:0007669"/>
    <property type="project" value="UniProtKB-KW"/>
</dbReference>
<keyword evidence="4 10" id="KW-0378">Hydrolase</keyword>
<dbReference type="GO" id="GO:0004252">
    <property type="term" value="F:serine-type endopeptidase activity"/>
    <property type="evidence" value="ECO:0007669"/>
    <property type="project" value="InterPro"/>
</dbReference>
<dbReference type="EMBL" id="JAVRJZ010000002">
    <property type="protein sequence ID" value="KAK2726121.1"/>
    <property type="molecule type" value="Genomic_DNA"/>
</dbReference>
<keyword evidence="6 10" id="KW-0720">Serine protease</keyword>
<sequence length="341" mass="38679">MDLSFQTKKGVKKRSASCYLEDLDFRILKKRRNLLDLTSGKTEESRIPTFQEECGISQFYRQRRPREKDENMSEGESNSLYHNSEKKKTARIVNGKESKRGAWPWQVSIHLNHPKWGPIGHWCGGILIHPRWVLTAAHCISNEAFSYPFGPMWNIVMGEHDRTKDEGSEIKLKVEKVIIHEKFKEYHNDLALMKLAAPVNTTEYIRIVCISDEIDDEKFLGVKCIASGWGQSKFGGKLDTILHHAELPVVDNSHCKKVYGMLYNIPIFPYHLCAGPLTDGGVGTCVGDSGGPLQCSLKDGRWYLAGITSFGSGCAKPGYPDVFTRLSYYMPWIRGKIRSFS</sequence>
<feature type="domain" description="Peptidase S1" evidence="12">
    <location>
        <begin position="92"/>
        <end position="338"/>
    </location>
</feature>
<evidence type="ECO:0000256" key="9">
    <source>
        <dbReference type="ARBA" id="ARBA00066707"/>
    </source>
</evidence>
<dbReference type="SMART" id="SM00020">
    <property type="entry name" value="Tryp_SPc"/>
    <property type="match status" value="1"/>
</dbReference>
<evidence type="ECO:0000256" key="7">
    <source>
        <dbReference type="ARBA" id="ARBA00023157"/>
    </source>
</evidence>
<dbReference type="EC" id="3.4.21.84" evidence="9"/>
<evidence type="ECO:0000256" key="8">
    <source>
        <dbReference type="ARBA" id="ARBA00052079"/>
    </source>
</evidence>
<dbReference type="PROSITE" id="PS00134">
    <property type="entry name" value="TRYPSIN_HIS"/>
    <property type="match status" value="1"/>
</dbReference>
<keyword evidence="1" id="KW-0768">Sushi</keyword>
<dbReference type="AlphaFoldDB" id="A0AA88ILR6"/>
<evidence type="ECO:0000256" key="2">
    <source>
        <dbReference type="ARBA" id="ARBA00022670"/>
    </source>
</evidence>
<dbReference type="InterPro" id="IPR043504">
    <property type="entry name" value="Peptidase_S1_PA_chymotrypsin"/>
</dbReference>
<keyword evidence="14" id="KW-1185">Reference proteome</keyword>
<dbReference type="InterPro" id="IPR018114">
    <property type="entry name" value="TRYPSIN_HIS"/>
</dbReference>
<gene>
    <name evidence="13" type="ORF">QYM36_000544</name>
</gene>
<keyword evidence="2 10" id="KW-0645">Protease</keyword>
<dbReference type="Pfam" id="PF00089">
    <property type="entry name" value="Trypsin"/>
    <property type="match status" value="1"/>
</dbReference>
<dbReference type="InterPro" id="IPR009003">
    <property type="entry name" value="Peptidase_S1_PA"/>
</dbReference>
<comment type="catalytic activity">
    <reaction evidence="8">
        <text>Selective cleavage of 103-Arg-|-Ser-104 and 124-Ile-|-Ile-125 bonds in Limulus clotting factor B to form activated factor B. Cleavage of -Pro-Arg-|-Xaa- bonds in synthetic substrates.</text>
        <dbReference type="EC" id="3.4.21.84"/>
    </reaction>
</comment>
<dbReference type="PRINTS" id="PR00722">
    <property type="entry name" value="CHYMOTRYPSIN"/>
</dbReference>
<evidence type="ECO:0000313" key="13">
    <source>
        <dbReference type="EMBL" id="KAK2726121.1"/>
    </source>
</evidence>
<evidence type="ECO:0000256" key="4">
    <source>
        <dbReference type="ARBA" id="ARBA00022801"/>
    </source>
</evidence>
<dbReference type="FunFam" id="2.40.10.10:FF:000120">
    <property type="entry name" value="Putative serine protease"/>
    <property type="match status" value="1"/>
</dbReference>
<dbReference type="PANTHER" id="PTHR24252:SF7">
    <property type="entry name" value="HYALIN"/>
    <property type="match status" value="1"/>
</dbReference>
<keyword evidence="5" id="KW-0353">Hemolymph clotting</keyword>
<comment type="caution">
    <text evidence="13">The sequence shown here is derived from an EMBL/GenBank/DDBJ whole genome shotgun (WGS) entry which is preliminary data.</text>
</comment>
<name>A0AA88ILR6_ARTSF</name>
<proteinExistence type="predicted"/>
<dbReference type="PROSITE" id="PS00135">
    <property type="entry name" value="TRYPSIN_SER"/>
    <property type="match status" value="1"/>
</dbReference>
<protein>
    <recommendedName>
        <fullName evidence="9">limulus clotting factor C</fullName>
        <ecNumber evidence="9">3.4.21.84</ecNumber>
    </recommendedName>
</protein>
<keyword evidence="3" id="KW-0732">Signal</keyword>
<evidence type="ECO:0000313" key="14">
    <source>
        <dbReference type="Proteomes" id="UP001187531"/>
    </source>
</evidence>
<dbReference type="GO" id="GO:0042381">
    <property type="term" value="P:hemolymph coagulation"/>
    <property type="evidence" value="ECO:0007669"/>
    <property type="project" value="UniProtKB-KW"/>
</dbReference>
<dbReference type="SUPFAM" id="SSF50494">
    <property type="entry name" value="Trypsin-like serine proteases"/>
    <property type="match status" value="1"/>
</dbReference>
<reference evidence="13" key="1">
    <citation type="submission" date="2023-07" db="EMBL/GenBank/DDBJ databases">
        <title>Chromosome-level genome assembly of Artemia franciscana.</title>
        <authorList>
            <person name="Jo E."/>
        </authorList>
    </citation>
    <scope>NUCLEOTIDE SEQUENCE</scope>
    <source>
        <tissue evidence="13">Whole body</tissue>
    </source>
</reference>
<dbReference type="PROSITE" id="PS50240">
    <property type="entry name" value="TRYPSIN_DOM"/>
    <property type="match status" value="1"/>
</dbReference>
<accession>A0AA88ILR6</accession>
<dbReference type="Proteomes" id="UP001187531">
    <property type="component" value="Unassembled WGS sequence"/>
</dbReference>
<evidence type="ECO:0000256" key="11">
    <source>
        <dbReference type="SAM" id="MobiDB-lite"/>
    </source>
</evidence>
<dbReference type="InterPro" id="IPR001254">
    <property type="entry name" value="Trypsin_dom"/>
</dbReference>
<evidence type="ECO:0000256" key="5">
    <source>
        <dbReference type="ARBA" id="ARBA00022820"/>
    </source>
</evidence>